<name>A0A8J7SPC8_9PROT</name>
<reference evidence="2" key="1">
    <citation type="submission" date="2021-04" db="EMBL/GenBank/DDBJ databases">
        <authorList>
            <person name="Zhang D.-C."/>
        </authorList>
    </citation>
    <scope>NUCLEOTIDE SEQUENCE</scope>
    <source>
        <strain evidence="2">CGMCC 1.15697</strain>
    </source>
</reference>
<dbReference type="EMBL" id="JAGMWN010000009">
    <property type="protein sequence ID" value="MBP5858558.1"/>
    <property type="molecule type" value="Genomic_DNA"/>
</dbReference>
<dbReference type="SUPFAM" id="SSF50249">
    <property type="entry name" value="Nucleic acid-binding proteins"/>
    <property type="match status" value="1"/>
</dbReference>
<dbReference type="Pfam" id="PF01796">
    <property type="entry name" value="OB_ChsH2_C"/>
    <property type="match status" value="1"/>
</dbReference>
<dbReference type="PANTHER" id="PTHR34075">
    <property type="entry name" value="BLR3430 PROTEIN"/>
    <property type="match status" value="1"/>
</dbReference>
<dbReference type="InterPro" id="IPR002878">
    <property type="entry name" value="ChsH2_C"/>
</dbReference>
<dbReference type="InterPro" id="IPR052513">
    <property type="entry name" value="Thioester_dehydratase-like"/>
</dbReference>
<evidence type="ECO:0000313" key="2">
    <source>
        <dbReference type="EMBL" id="MBP5858558.1"/>
    </source>
</evidence>
<dbReference type="RefSeq" id="WP_210683151.1">
    <property type="nucleotide sequence ID" value="NZ_JAGMWN010000009.1"/>
</dbReference>
<protein>
    <submittedName>
        <fullName evidence="2">OB-fold domain-containing protein</fullName>
    </submittedName>
</protein>
<dbReference type="PANTHER" id="PTHR34075:SF4">
    <property type="entry name" value="DUF35 DOMAIN-CONTAINING PROTEIN"/>
    <property type="match status" value="1"/>
</dbReference>
<dbReference type="Gene3D" id="6.10.30.10">
    <property type="match status" value="1"/>
</dbReference>
<dbReference type="Proteomes" id="UP000672602">
    <property type="component" value="Unassembled WGS sequence"/>
</dbReference>
<proteinExistence type="predicted"/>
<evidence type="ECO:0000259" key="1">
    <source>
        <dbReference type="Pfam" id="PF01796"/>
    </source>
</evidence>
<accession>A0A8J7SPC8</accession>
<organism evidence="2 3">
    <name type="scientific">Marivibrio halodurans</name>
    <dbReference type="NCBI Taxonomy" id="2039722"/>
    <lineage>
        <taxon>Bacteria</taxon>
        <taxon>Pseudomonadati</taxon>
        <taxon>Pseudomonadota</taxon>
        <taxon>Alphaproteobacteria</taxon>
        <taxon>Rhodospirillales</taxon>
        <taxon>Rhodospirillaceae</taxon>
        <taxon>Marivibrio</taxon>
    </lineage>
</organism>
<keyword evidence="3" id="KW-1185">Reference proteome</keyword>
<sequence length="153" mass="17144">MELMTRKEVWNITYNHALGKTASEFFTQIKESARILGRRCPSDGRVLVPPRAFSDESLEATDEWVEVGPGGRIEAFTITYEPFQNLPEPPYAFGYVLLDGASTAIGGYFKGIDLSDPARAAEKLVVGTRVKTCFAEEKDRIGDVLDFWFEVQD</sequence>
<dbReference type="InterPro" id="IPR012340">
    <property type="entry name" value="NA-bd_OB-fold"/>
</dbReference>
<dbReference type="AlphaFoldDB" id="A0A8J7SPC8"/>
<feature type="domain" description="ChsH2 C-terminal OB-fold" evidence="1">
    <location>
        <begin position="64"/>
        <end position="134"/>
    </location>
</feature>
<evidence type="ECO:0000313" key="3">
    <source>
        <dbReference type="Proteomes" id="UP000672602"/>
    </source>
</evidence>
<comment type="caution">
    <text evidence="2">The sequence shown here is derived from an EMBL/GenBank/DDBJ whole genome shotgun (WGS) entry which is preliminary data.</text>
</comment>
<gene>
    <name evidence="2" type="ORF">KAJ83_16165</name>
</gene>